<dbReference type="NCBIfam" id="TIGR00803">
    <property type="entry name" value="nst"/>
    <property type="match status" value="1"/>
</dbReference>
<feature type="transmembrane region" description="Helical" evidence="7">
    <location>
        <begin position="278"/>
        <end position="297"/>
    </location>
</feature>
<dbReference type="GO" id="GO:0005789">
    <property type="term" value="C:endoplasmic reticulum membrane"/>
    <property type="evidence" value="ECO:0007669"/>
    <property type="project" value="TreeGrafter"/>
</dbReference>
<evidence type="ECO:0000256" key="2">
    <source>
        <dbReference type="ARBA" id="ARBA00022448"/>
    </source>
</evidence>
<evidence type="ECO:0000256" key="4">
    <source>
        <dbReference type="ARBA" id="ARBA00022692"/>
    </source>
</evidence>
<evidence type="ECO:0000256" key="6">
    <source>
        <dbReference type="ARBA" id="ARBA00023136"/>
    </source>
</evidence>
<gene>
    <name evidence="10" type="ORF">THASP1DRAFT_30970</name>
    <name evidence="9" type="ORF">THASP1DRAFT_32695</name>
    <name evidence="8" type="ORF">THASP1DRAFT_32898</name>
</gene>
<protein>
    <submittedName>
        <fullName evidence="10">UAA transporter</fullName>
    </submittedName>
</protein>
<feature type="transmembrane region" description="Helical" evidence="7">
    <location>
        <begin position="60"/>
        <end position="78"/>
    </location>
</feature>
<keyword evidence="4 7" id="KW-0812">Transmembrane</keyword>
<keyword evidence="5 7" id="KW-1133">Transmembrane helix</keyword>
<keyword evidence="11" id="KW-1185">Reference proteome</keyword>
<dbReference type="GO" id="GO:0005462">
    <property type="term" value="F:UDP-N-acetylglucosamine transmembrane transporter activity"/>
    <property type="evidence" value="ECO:0007669"/>
    <property type="project" value="TreeGrafter"/>
</dbReference>
<evidence type="ECO:0000313" key="11">
    <source>
        <dbReference type="Proteomes" id="UP000271241"/>
    </source>
</evidence>
<dbReference type="GO" id="GO:0005464">
    <property type="term" value="F:UDP-xylose transmembrane transporter activity"/>
    <property type="evidence" value="ECO:0007669"/>
    <property type="project" value="TreeGrafter"/>
</dbReference>
<dbReference type="GO" id="GO:0000139">
    <property type="term" value="C:Golgi membrane"/>
    <property type="evidence" value="ECO:0007669"/>
    <property type="project" value="TreeGrafter"/>
</dbReference>
<accession>A0A4P9XMT6</accession>
<reference evidence="10" key="2">
    <citation type="submission" date="2018-07" db="EMBL/GenBank/DDBJ databases">
        <title>Leveraging single-cell genomics to expand the Fungal Tree of Life.</title>
        <authorList>
            <consortium name="DOE Joint Genome Institute"/>
            <person name="Ahrendt S.R."/>
            <person name="Quandt C.A."/>
            <person name="Ciobanu D."/>
            <person name="Clum A."/>
            <person name="Salamov A."/>
            <person name="Andreopoulos B."/>
            <person name="Cheng J.-F."/>
            <person name="Woyke T."/>
            <person name="Pelin A."/>
            <person name="Henrissat B."/>
            <person name="Reynolds N."/>
            <person name="Benny G.L."/>
            <person name="Smith M.E."/>
            <person name="James T.Y."/>
            <person name="Grigoriev I.V."/>
        </authorList>
    </citation>
    <scope>NUCLEOTIDE SEQUENCE</scope>
    <source>
        <strain evidence="10">RSA 1356</strain>
    </source>
</reference>
<keyword evidence="3" id="KW-0762">Sugar transport</keyword>
<keyword evidence="6 7" id="KW-0472">Membrane</keyword>
<dbReference type="InterPro" id="IPR013657">
    <property type="entry name" value="SCL35B1-4/HUT1"/>
</dbReference>
<keyword evidence="2" id="KW-0813">Transport</keyword>
<evidence type="ECO:0000313" key="10">
    <source>
        <dbReference type="EMBL" id="RKP07206.1"/>
    </source>
</evidence>
<dbReference type="InterPro" id="IPR037185">
    <property type="entry name" value="EmrE-like"/>
</dbReference>
<dbReference type="AlphaFoldDB" id="A0A4P9XMT6"/>
<dbReference type="Proteomes" id="UP000271241">
    <property type="component" value="Unassembled WGS sequence"/>
</dbReference>
<feature type="transmembrane region" description="Helical" evidence="7">
    <location>
        <begin position="303"/>
        <end position="320"/>
    </location>
</feature>
<dbReference type="STRING" id="78915.A0A4P9XMT6"/>
<evidence type="ECO:0000313" key="8">
    <source>
        <dbReference type="EMBL" id="RKP05267.1"/>
    </source>
</evidence>
<feature type="transmembrane region" description="Helical" evidence="7">
    <location>
        <begin position="248"/>
        <end position="266"/>
    </location>
</feature>
<comment type="subcellular location">
    <subcellularLocation>
        <location evidence="1">Endomembrane system</location>
        <topology evidence="1">Multi-pass membrane protein</topology>
    </subcellularLocation>
</comment>
<dbReference type="SUPFAM" id="SSF103481">
    <property type="entry name" value="Multidrug resistance efflux transporter EmrE"/>
    <property type="match status" value="2"/>
</dbReference>
<evidence type="ECO:0000256" key="5">
    <source>
        <dbReference type="ARBA" id="ARBA00022989"/>
    </source>
</evidence>
<dbReference type="EMBL" id="KZ993122">
    <property type="protein sequence ID" value="RKP05468.1"/>
    <property type="molecule type" value="Genomic_DNA"/>
</dbReference>
<evidence type="ECO:0000256" key="1">
    <source>
        <dbReference type="ARBA" id="ARBA00004127"/>
    </source>
</evidence>
<feature type="transmembrane region" description="Helical" evidence="7">
    <location>
        <begin position="84"/>
        <end position="105"/>
    </location>
</feature>
<name>A0A4P9XMT6_9FUNG</name>
<dbReference type="PANTHER" id="PTHR10778">
    <property type="entry name" value="SOLUTE CARRIER FAMILY 35 MEMBER B"/>
    <property type="match status" value="1"/>
</dbReference>
<feature type="transmembrane region" description="Helical" evidence="7">
    <location>
        <begin position="183"/>
        <end position="201"/>
    </location>
</feature>
<dbReference type="EMBL" id="KZ992750">
    <property type="protein sequence ID" value="RKP07206.1"/>
    <property type="molecule type" value="Genomic_DNA"/>
</dbReference>
<dbReference type="PANTHER" id="PTHR10778:SF4">
    <property type="entry name" value="NUCLEOTIDE SUGAR TRANSPORTER SLC35B4"/>
    <property type="match status" value="1"/>
</dbReference>
<feature type="transmembrane region" description="Helical" evidence="7">
    <location>
        <begin position="112"/>
        <end position="131"/>
    </location>
</feature>
<feature type="transmembrane region" description="Helical" evidence="7">
    <location>
        <begin position="151"/>
        <end position="171"/>
    </location>
</feature>
<evidence type="ECO:0000256" key="7">
    <source>
        <dbReference type="SAM" id="Phobius"/>
    </source>
</evidence>
<evidence type="ECO:0000313" key="9">
    <source>
        <dbReference type="EMBL" id="RKP05468.1"/>
    </source>
</evidence>
<dbReference type="EMBL" id="KZ993192">
    <property type="protein sequence ID" value="RKP05267.1"/>
    <property type="molecule type" value="Genomic_DNA"/>
</dbReference>
<sequence length="342" mass="37667">MGGCCTNVYFLEKIVHDVPKSGDLITFSQFLLVSADGFARHFQPSRHGLLKPRVVPITRWMLMVMLFFTLSTLNNRALGYQISVPLHIVFRSGGLFVSMLLGWLVAGKKYNLAQISSIMLVTAGVVMATLSSGVSSKKAAAADHSANYADWLIGIGLLITAMILTAFLGLFQEATYAKYGRQWRESMFYVHFLSLPMFALMSGDMIRQFNDFNASPAINLRQLPYEHLPLSVAEVAAQLMPSIAVPRLWIYLVFNILTQYVCIAGVNRLTSIASSLTVNLILNVRKMLSLIISVWWFGNQMSPMASAGCVLVFVGTLLYSRAGAKARPAPDAAQAAVARKEQ</sequence>
<dbReference type="Pfam" id="PF08449">
    <property type="entry name" value="UAA"/>
    <property type="match status" value="1"/>
</dbReference>
<proteinExistence type="predicted"/>
<dbReference type="OrthoDB" id="999962at2759"/>
<evidence type="ECO:0000256" key="3">
    <source>
        <dbReference type="ARBA" id="ARBA00022597"/>
    </source>
</evidence>
<reference evidence="11" key="1">
    <citation type="journal article" date="2018" name="Nat. Microbiol.">
        <title>Leveraging single-cell genomics to expand the fungal tree of life.</title>
        <authorList>
            <person name="Ahrendt S.R."/>
            <person name="Quandt C.A."/>
            <person name="Ciobanu D."/>
            <person name="Clum A."/>
            <person name="Salamov A."/>
            <person name="Andreopoulos B."/>
            <person name="Cheng J.F."/>
            <person name="Woyke T."/>
            <person name="Pelin A."/>
            <person name="Henrissat B."/>
            <person name="Reynolds N.K."/>
            <person name="Benny G.L."/>
            <person name="Smith M.E."/>
            <person name="James T.Y."/>
            <person name="Grigoriev I.V."/>
        </authorList>
    </citation>
    <scope>NUCLEOTIDE SEQUENCE [LARGE SCALE GENOMIC DNA]</scope>
    <source>
        <strain evidence="11">RSA 1356</strain>
    </source>
</reference>
<organism evidence="10 11">
    <name type="scientific">Thamnocephalis sphaerospora</name>
    <dbReference type="NCBI Taxonomy" id="78915"/>
    <lineage>
        <taxon>Eukaryota</taxon>
        <taxon>Fungi</taxon>
        <taxon>Fungi incertae sedis</taxon>
        <taxon>Zoopagomycota</taxon>
        <taxon>Zoopagomycotina</taxon>
        <taxon>Zoopagomycetes</taxon>
        <taxon>Zoopagales</taxon>
        <taxon>Sigmoideomycetaceae</taxon>
        <taxon>Thamnocephalis</taxon>
    </lineage>
</organism>